<dbReference type="PROSITE" id="PS50164">
    <property type="entry name" value="GIY_YIG"/>
    <property type="match status" value="1"/>
</dbReference>
<keyword evidence="5" id="KW-1185">Reference proteome</keyword>
<feature type="domain" description="GIY-YIG" evidence="3">
    <location>
        <begin position="1"/>
        <end position="77"/>
    </location>
</feature>
<organism evidence="4 5">
    <name type="scientific">Agrococcus baldri</name>
    <dbReference type="NCBI Taxonomy" id="153730"/>
    <lineage>
        <taxon>Bacteria</taxon>
        <taxon>Bacillati</taxon>
        <taxon>Actinomycetota</taxon>
        <taxon>Actinomycetes</taxon>
        <taxon>Micrococcales</taxon>
        <taxon>Microbacteriaceae</taxon>
        <taxon>Agrococcus</taxon>
    </lineage>
</organism>
<comment type="caution">
    <text evidence="4">The sequence shown here is derived from an EMBL/GenBank/DDBJ whole genome shotgun (WGS) entry which is preliminary data.</text>
</comment>
<name>A0AA94KYH4_9MICO</name>
<gene>
    <name evidence="4" type="ORF">SAMN04487783_0287</name>
</gene>
<comment type="similarity">
    <text evidence="1">Belongs to the UPF0213 family.</text>
</comment>
<dbReference type="InterPro" id="IPR035901">
    <property type="entry name" value="GIY-YIG_endonuc_sf"/>
</dbReference>
<evidence type="ECO:0000313" key="4">
    <source>
        <dbReference type="EMBL" id="SFR98915.1"/>
    </source>
</evidence>
<dbReference type="AlphaFoldDB" id="A0AA94KYH4"/>
<keyword evidence="4" id="KW-0255">Endonuclease</keyword>
<dbReference type="InterPro" id="IPR050190">
    <property type="entry name" value="UPF0213_domain"/>
</dbReference>
<dbReference type="PANTHER" id="PTHR34477:SF1">
    <property type="entry name" value="UPF0213 PROTEIN YHBQ"/>
    <property type="match status" value="1"/>
</dbReference>
<accession>A0AA94KYH4</accession>
<dbReference type="EMBL" id="FOZN01000001">
    <property type="protein sequence ID" value="SFR98915.1"/>
    <property type="molecule type" value="Genomic_DNA"/>
</dbReference>
<dbReference type="CDD" id="cd10456">
    <property type="entry name" value="GIY-YIG_UPF0213"/>
    <property type="match status" value="1"/>
</dbReference>
<dbReference type="Proteomes" id="UP000198506">
    <property type="component" value="Unassembled WGS sequence"/>
</dbReference>
<keyword evidence="4" id="KW-0540">Nuclease</keyword>
<evidence type="ECO:0000256" key="1">
    <source>
        <dbReference type="ARBA" id="ARBA00007435"/>
    </source>
</evidence>
<evidence type="ECO:0000313" key="5">
    <source>
        <dbReference type="Proteomes" id="UP000198506"/>
    </source>
</evidence>
<dbReference type="GO" id="GO:0004519">
    <property type="term" value="F:endonuclease activity"/>
    <property type="evidence" value="ECO:0007669"/>
    <property type="project" value="UniProtKB-KW"/>
</dbReference>
<proteinExistence type="inferred from homology"/>
<feature type="region of interest" description="Disordered" evidence="2">
    <location>
        <begin position="79"/>
        <end position="106"/>
    </location>
</feature>
<dbReference type="RefSeq" id="WP_177220194.1">
    <property type="nucleotide sequence ID" value="NZ_FOZN01000001.1"/>
</dbReference>
<evidence type="ECO:0000259" key="3">
    <source>
        <dbReference type="PROSITE" id="PS50164"/>
    </source>
</evidence>
<evidence type="ECO:0000256" key="2">
    <source>
        <dbReference type="SAM" id="MobiDB-lite"/>
    </source>
</evidence>
<dbReference type="Pfam" id="PF01541">
    <property type="entry name" value="GIY-YIG"/>
    <property type="match status" value="1"/>
</dbReference>
<reference evidence="4 5" key="1">
    <citation type="submission" date="2016-10" db="EMBL/GenBank/DDBJ databases">
        <authorList>
            <person name="Varghese N."/>
            <person name="Submissions S."/>
        </authorList>
    </citation>
    <scope>NUCLEOTIDE SEQUENCE [LARGE SCALE GENOMIC DNA]</scope>
    <source>
        <strain evidence="4 5">IAM 15147</strain>
    </source>
</reference>
<dbReference type="PANTHER" id="PTHR34477">
    <property type="entry name" value="UPF0213 PROTEIN YHBQ"/>
    <property type="match status" value="1"/>
</dbReference>
<dbReference type="InterPro" id="IPR000305">
    <property type="entry name" value="GIY-YIG_endonuc"/>
</dbReference>
<protein>
    <submittedName>
        <fullName evidence="4">Endonuclease</fullName>
    </submittedName>
</protein>
<sequence>MPYMYILACADGSYYVGRTWDAERRVAEHNAGIGAKYTKRRRPVQIVHAEWFERIDEAYAAEKQVPGWGRRKRQLLIEGRADDLPGSGSRSWAARQRRDGQPPPVS</sequence>
<dbReference type="Gene3D" id="3.40.1440.10">
    <property type="entry name" value="GIY-YIG endonuclease"/>
    <property type="match status" value="1"/>
</dbReference>
<dbReference type="SUPFAM" id="SSF82771">
    <property type="entry name" value="GIY-YIG endonuclease"/>
    <property type="match status" value="1"/>
</dbReference>
<keyword evidence="4" id="KW-0378">Hydrolase</keyword>